<comment type="caution">
    <text evidence="2">The sequence shown here is derived from an EMBL/GenBank/DDBJ whole genome shotgun (WGS) entry which is preliminary data.</text>
</comment>
<keyword evidence="3" id="KW-1185">Reference proteome</keyword>
<dbReference type="RefSeq" id="WP_323337037.1">
    <property type="nucleotide sequence ID" value="NZ_JAYFSI010000020.1"/>
</dbReference>
<evidence type="ECO:0000313" key="2">
    <source>
        <dbReference type="EMBL" id="MEA5367217.1"/>
    </source>
</evidence>
<evidence type="ECO:0000313" key="3">
    <source>
        <dbReference type="Proteomes" id="UP001304298"/>
    </source>
</evidence>
<name>A0ABU5RLQ6_9PSEU</name>
<protein>
    <submittedName>
        <fullName evidence="2">Uncharacterized protein</fullName>
    </submittedName>
</protein>
<evidence type="ECO:0000256" key="1">
    <source>
        <dbReference type="SAM" id="MobiDB-lite"/>
    </source>
</evidence>
<reference evidence="2 3" key="1">
    <citation type="submission" date="2023-12" db="EMBL/GenBank/DDBJ databases">
        <title>Amycolatopsis sp. V23-08.</title>
        <authorList>
            <person name="Somphong A."/>
        </authorList>
    </citation>
    <scope>NUCLEOTIDE SEQUENCE [LARGE SCALE GENOMIC DNA]</scope>
    <source>
        <strain evidence="2 3">V23-08</strain>
    </source>
</reference>
<sequence length="79" mass="7929">MIALPAGTPATGAASCNENPIEDPPASGTETSSGALPDAANVTPDEFAFSCQAPSLPRTMVASMSFQAPVAVRYCTGVL</sequence>
<dbReference type="EMBL" id="JAYFSI010000020">
    <property type="protein sequence ID" value="MEA5367217.1"/>
    <property type="molecule type" value="Genomic_DNA"/>
</dbReference>
<gene>
    <name evidence="2" type="ORF">VA596_47355</name>
</gene>
<accession>A0ABU5RLQ6</accession>
<proteinExistence type="predicted"/>
<feature type="compositionally biased region" description="Low complexity" evidence="1">
    <location>
        <begin position="1"/>
        <end position="14"/>
    </location>
</feature>
<organism evidence="2 3">
    <name type="scientific">Amycolatopsis heterodermiae</name>
    <dbReference type="NCBI Taxonomy" id="3110235"/>
    <lineage>
        <taxon>Bacteria</taxon>
        <taxon>Bacillati</taxon>
        <taxon>Actinomycetota</taxon>
        <taxon>Actinomycetes</taxon>
        <taxon>Pseudonocardiales</taxon>
        <taxon>Pseudonocardiaceae</taxon>
        <taxon>Amycolatopsis</taxon>
    </lineage>
</organism>
<feature type="region of interest" description="Disordered" evidence="1">
    <location>
        <begin position="1"/>
        <end position="40"/>
    </location>
</feature>
<dbReference type="Proteomes" id="UP001304298">
    <property type="component" value="Unassembled WGS sequence"/>
</dbReference>